<organism evidence="3 4">
    <name type="scientific">Serratia quinivorans</name>
    <dbReference type="NCBI Taxonomy" id="137545"/>
    <lineage>
        <taxon>Bacteria</taxon>
        <taxon>Pseudomonadati</taxon>
        <taxon>Pseudomonadota</taxon>
        <taxon>Gammaproteobacteria</taxon>
        <taxon>Enterobacterales</taxon>
        <taxon>Yersiniaceae</taxon>
        <taxon>Serratia</taxon>
    </lineage>
</organism>
<sequence>MAAMNDKMIFNNIDGQRGMTLIELLVVITLAGLLTGWGVSHWRHYQQALRLEHTAQQLLAFLTRLQADANWRNRTALLGFKTGDPWCIGSGQSPMDCAALGDDVFSPGYRDVQLAGFTQKDMGFYGLRNNAQAGHILLSNGAGRLRLVLSAKGRLRLCSEDVSIRGITTCQP</sequence>
<proteinExistence type="predicted"/>
<evidence type="ECO:0000313" key="4">
    <source>
        <dbReference type="Proteomes" id="UP000255529"/>
    </source>
</evidence>
<dbReference type="Proteomes" id="UP000255529">
    <property type="component" value="Unassembled WGS sequence"/>
</dbReference>
<name>A0A380A420_9GAMM</name>
<dbReference type="NCBIfam" id="TIGR02532">
    <property type="entry name" value="IV_pilin_GFxxxE"/>
    <property type="match status" value="1"/>
</dbReference>
<reference evidence="3 4" key="1">
    <citation type="submission" date="2018-06" db="EMBL/GenBank/DDBJ databases">
        <authorList>
            <consortium name="Pathogen Informatics"/>
            <person name="Doyle S."/>
        </authorList>
    </citation>
    <scope>NUCLEOTIDE SEQUENCE [LARGE SCALE GENOMIC DNA]</scope>
    <source>
        <strain evidence="3 4">NCTC11544</strain>
    </source>
</reference>
<dbReference type="InterPro" id="IPR045584">
    <property type="entry name" value="Pilin-like"/>
</dbReference>
<dbReference type="NCBIfam" id="NF007800">
    <property type="entry name" value="PRK10506.1"/>
    <property type="match status" value="1"/>
</dbReference>
<dbReference type="AlphaFoldDB" id="A0A380A420"/>
<keyword evidence="2" id="KW-1133">Transmembrane helix</keyword>
<evidence type="ECO:0000313" key="3">
    <source>
        <dbReference type="EMBL" id="SUI74022.1"/>
    </source>
</evidence>
<gene>
    <name evidence="3" type="ORF">NCTC11544_03473</name>
</gene>
<dbReference type="SUPFAM" id="SSF54523">
    <property type="entry name" value="Pili subunits"/>
    <property type="match status" value="1"/>
</dbReference>
<dbReference type="Pfam" id="PF07963">
    <property type="entry name" value="N_methyl"/>
    <property type="match status" value="1"/>
</dbReference>
<keyword evidence="2" id="KW-0812">Transmembrane</keyword>
<evidence type="ECO:0000256" key="1">
    <source>
        <dbReference type="ARBA" id="ARBA00004167"/>
    </source>
</evidence>
<accession>A0A380A420</accession>
<keyword evidence="2" id="KW-0472">Membrane</keyword>
<protein>
    <submittedName>
        <fullName evidence="3">Tfp pilus assembly protein FimT</fullName>
    </submittedName>
</protein>
<evidence type="ECO:0000256" key="2">
    <source>
        <dbReference type="SAM" id="Phobius"/>
    </source>
</evidence>
<dbReference type="EMBL" id="UGYN01000002">
    <property type="protein sequence ID" value="SUI74022.1"/>
    <property type="molecule type" value="Genomic_DNA"/>
</dbReference>
<dbReference type="GO" id="GO:0016020">
    <property type="term" value="C:membrane"/>
    <property type="evidence" value="ECO:0007669"/>
    <property type="project" value="UniProtKB-SubCell"/>
</dbReference>
<feature type="transmembrane region" description="Helical" evidence="2">
    <location>
        <begin position="21"/>
        <end position="39"/>
    </location>
</feature>
<dbReference type="InterPro" id="IPR012902">
    <property type="entry name" value="N_methyl_site"/>
</dbReference>
<comment type="subcellular location">
    <subcellularLocation>
        <location evidence="1">Membrane</location>
        <topology evidence="1">Single-pass membrane protein</topology>
    </subcellularLocation>
</comment>